<protein>
    <recommendedName>
        <fullName evidence="3">Cytoplasmic tRNA 2-thiolation protein 2</fullName>
    </recommendedName>
</protein>
<dbReference type="PANTHER" id="PTHR20882:SF14">
    <property type="entry name" value="CYTOPLASMIC TRNA 2-THIOLATION PROTEIN 2"/>
    <property type="match status" value="1"/>
</dbReference>
<feature type="region of interest" description="Disordered" evidence="4">
    <location>
        <begin position="226"/>
        <end position="248"/>
    </location>
</feature>
<dbReference type="UniPathway" id="UPA00988"/>
<organism evidence="5 6">
    <name type="scientific">Cryptococcus deneoformans (strain JEC21 / ATCC MYA-565)</name>
    <name type="common">Cryptococcus neoformans var. neoformans serotype D</name>
    <dbReference type="NCBI Taxonomy" id="214684"/>
    <lineage>
        <taxon>Eukaryota</taxon>
        <taxon>Fungi</taxon>
        <taxon>Dikarya</taxon>
        <taxon>Basidiomycota</taxon>
        <taxon>Agaricomycotina</taxon>
        <taxon>Tremellomycetes</taxon>
        <taxon>Tremellales</taxon>
        <taxon>Cryptococcaceae</taxon>
        <taxon>Cryptococcus</taxon>
        <taxon>Cryptococcus neoformans species complex</taxon>
    </lineage>
</organism>
<keyword evidence="1 3" id="KW-0963">Cytoplasm</keyword>
<evidence type="ECO:0000256" key="2">
    <source>
        <dbReference type="ARBA" id="ARBA00022694"/>
    </source>
</evidence>
<dbReference type="InterPro" id="IPR014729">
    <property type="entry name" value="Rossmann-like_a/b/a_fold"/>
</dbReference>
<dbReference type="HOGENOM" id="CLU_024534_4_0_1"/>
<name>Q5KJL1_CRYD1</name>
<comment type="similarity">
    <text evidence="3">Belongs to the CTU2/NCS2 family.</text>
</comment>
<keyword evidence="2 3" id="KW-0819">tRNA processing</keyword>
<dbReference type="GO" id="GO:0005829">
    <property type="term" value="C:cytosol"/>
    <property type="evidence" value="ECO:0000318"/>
    <property type="project" value="GO_Central"/>
</dbReference>
<comment type="subcellular location">
    <subcellularLocation>
        <location evidence="3">Cytoplasm</location>
    </subcellularLocation>
</comment>
<keyword evidence="6" id="KW-1185">Reference proteome</keyword>
<comment type="pathway">
    <text evidence="3">tRNA modification; 5-methoxycarbonylmethyl-2-thiouridine-tRNA biosynthesis.</text>
</comment>
<dbReference type="PaxDb" id="214684-Q5KJL1"/>
<dbReference type="GO" id="GO:0016783">
    <property type="term" value="F:sulfurtransferase activity"/>
    <property type="evidence" value="ECO:0000318"/>
    <property type="project" value="GO_Central"/>
</dbReference>
<dbReference type="Pfam" id="PF10288">
    <property type="entry name" value="CTU2"/>
    <property type="match status" value="1"/>
</dbReference>
<proteinExistence type="inferred from homology"/>
<dbReference type="Gene3D" id="3.40.50.620">
    <property type="entry name" value="HUPs"/>
    <property type="match status" value="1"/>
</dbReference>
<evidence type="ECO:0000256" key="3">
    <source>
        <dbReference type="HAMAP-Rule" id="MF_03054"/>
    </source>
</evidence>
<accession>Q5KJL1</accession>
<evidence type="ECO:0000256" key="1">
    <source>
        <dbReference type="ARBA" id="ARBA00022490"/>
    </source>
</evidence>
<evidence type="ECO:0000256" key="4">
    <source>
        <dbReference type="SAM" id="MobiDB-lite"/>
    </source>
</evidence>
<dbReference type="InParanoid" id="Q5KJL1"/>
<evidence type="ECO:0000313" key="6">
    <source>
        <dbReference type="Proteomes" id="UP000002149"/>
    </source>
</evidence>
<dbReference type="EMBL" id="AE017343">
    <property type="protein sequence ID" value="AAW42570.2"/>
    <property type="molecule type" value="Genomic_DNA"/>
</dbReference>
<dbReference type="HAMAP" id="MF_03054">
    <property type="entry name" value="CTU2"/>
    <property type="match status" value="1"/>
</dbReference>
<reference evidence="5 6" key="1">
    <citation type="journal article" date="2005" name="Science">
        <title>The genome of the basidiomycetous yeast and human pathogen Cryptococcus neoformans.</title>
        <authorList>
            <person name="Loftus B.J."/>
            <person name="Fung E."/>
            <person name="Roncaglia P."/>
            <person name="Rowley D."/>
            <person name="Amedeo P."/>
            <person name="Bruno D."/>
            <person name="Vamathevan J."/>
            <person name="Miranda M."/>
            <person name="Anderson I.J."/>
            <person name="Fraser J.A."/>
            <person name="Allen J.E."/>
            <person name="Bosdet I.E."/>
            <person name="Brent M.R."/>
            <person name="Chiu R."/>
            <person name="Doering T.L."/>
            <person name="Donlin M.J."/>
            <person name="D'Souza C.A."/>
            <person name="Fox D.S."/>
            <person name="Grinberg V."/>
            <person name="Fu J."/>
            <person name="Fukushima M."/>
            <person name="Haas B.J."/>
            <person name="Huang J.C."/>
            <person name="Janbon G."/>
            <person name="Jones S.J."/>
            <person name="Koo H.L."/>
            <person name="Krzywinski M.I."/>
            <person name="Kwon-Chung J.K."/>
            <person name="Lengeler K.B."/>
            <person name="Maiti R."/>
            <person name="Marra M.A."/>
            <person name="Marra R.E."/>
            <person name="Mathewson C.A."/>
            <person name="Mitchell T.G."/>
            <person name="Pertea M."/>
            <person name="Riggs F.R."/>
            <person name="Salzberg S.L."/>
            <person name="Schein J.E."/>
            <person name="Shvartsbeyn A."/>
            <person name="Shin H."/>
            <person name="Shumway M."/>
            <person name="Specht C.A."/>
            <person name="Suh B.B."/>
            <person name="Tenney A."/>
            <person name="Utterback T.R."/>
            <person name="Wickes B.L."/>
            <person name="Wortman J.R."/>
            <person name="Wye N.H."/>
            <person name="Kronstad J.W."/>
            <person name="Lodge J.K."/>
            <person name="Heitman J."/>
            <person name="Davis R.W."/>
            <person name="Fraser C.M."/>
            <person name="Hyman R.W."/>
        </authorList>
    </citation>
    <scope>NUCLEOTIDE SEQUENCE [LARGE SCALE GENOMIC DNA]</scope>
    <source>
        <strain evidence="6">JEC21 / ATCC MYA-565</strain>
    </source>
</reference>
<dbReference type="eggNOG" id="KOG2594">
    <property type="taxonomic scope" value="Eukaryota"/>
</dbReference>
<dbReference type="GO" id="GO:0032447">
    <property type="term" value="P:protein urmylation"/>
    <property type="evidence" value="ECO:0007669"/>
    <property type="project" value="UniProtKB-UniRule"/>
</dbReference>
<dbReference type="GO" id="GO:0016779">
    <property type="term" value="F:nucleotidyltransferase activity"/>
    <property type="evidence" value="ECO:0007669"/>
    <property type="project" value="UniProtKB-UniRule"/>
</dbReference>
<dbReference type="Proteomes" id="UP000002149">
    <property type="component" value="Chromosome 3"/>
</dbReference>
<dbReference type="GO" id="GO:0002143">
    <property type="term" value="P:tRNA wobble position uridine thiolation"/>
    <property type="evidence" value="ECO:0000318"/>
    <property type="project" value="GO_Central"/>
</dbReference>
<comment type="function">
    <text evidence="3">Plays a central role in 2-thiolation of mcm(5)S(2)U at tRNA wobble positions of tRNA(Lys), tRNA(Glu) and tRNA(Gln). May act by forming a heterodimer with NCS6 that ligates sulfur from thiocarboxylated URM1 onto the uridine of tRNAs at wobble position. Prior mcm(5) tRNA modification by the elongator complex is required for 2-thiolation. May also be involved in protein urmylation.</text>
</comment>
<evidence type="ECO:0000313" key="5">
    <source>
        <dbReference type="EMBL" id="AAW42570.2"/>
    </source>
</evidence>
<dbReference type="VEuPathDB" id="FungiDB:CNC06160"/>
<dbReference type="PANTHER" id="PTHR20882">
    <property type="entry name" value="CYTOPLASMIC TRNA 2-THIOLATION PROTEIN 2"/>
    <property type="match status" value="1"/>
</dbReference>
<dbReference type="InterPro" id="IPR019407">
    <property type="entry name" value="CTU2"/>
</dbReference>
<gene>
    <name evidence="3" type="primary">NCS2</name>
    <name evidence="3" type="synonym">CTU2</name>
    <name evidence="5" type="ordered locus">CNC06160</name>
</gene>
<dbReference type="OrthoDB" id="25129at2759"/>
<accession>Q55WN4</accession>
<dbReference type="AlphaFoldDB" id="Q5KJL1"/>
<sequence length="551" mass="60559">MSCGDNDTQEQEQLMPRRRQVRRVDKSICQKCRQTKSMYIIRNVTFCKTCFEAAVFSRFTKSLHPPLKSPTSSRSAASSGYRPPAQSGSALIALSTGCGSTTLLDLLLTRRYIGKGDDRVVDKTKGEKEPVWRKGWVCYVDFSSVVGEIERQGEGQGQREGSRMEEVKKWVEGRENGLGWVGLRAEDVFDRGLRNRLRLLAGLPIRDDKQEVAAQWAVDLKDHALPLSSPSSSSSPSPTPLTHLRNLLSSLPPSSRPQLLSHILSSLLTTVAHTLPHISHVLMGETSTRQAERLISGTALGRGWQLPLELAAVRAEPALSSLEHLITSAEAEAEGENKENIGFTWLKPMSDLTAKEAAIYCHLRSLSSFTYNARHWDSAGPPPAAGKTKGGVKSLEMLTENFIAGLGASHPATVSTINRTGAKLVFPGKEEDRPYCPVCQMPVDPSALEWKSRTALTFLSTKTEPTAISKQQQPQHGETEALAPLLCYSCLTTLTPPTVVSKAKAKAQTAGLTVNGDEPVLLPVWVNEGVKRRQMGRREMKDEIKEFLIEE</sequence>
<dbReference type="GO" id="GO:0000049">
    <property type="term" value="F:tRNA binding"/>
    <property type="evidence" value="ECO:0007669"/>
    <property type="project" value="InterPro"/>
</dbReference>
<feature type="region of interest" description="Disordered" evidence="4">
    <location>
        <begin position="1"/>
        <end position="20"/>
    </location>
</feature>
<dbReference type="STRING" id="214684.Q5KJL1"/>